<feature type="region of interest" description="Disordered" evidence="2">
    <location>
        <begin position="1"/>
        <end position="39"/>
    </location>
</feature>
<dbReference type="PANTHER" id="PTHR34835">
    <property type="entry name" value="OS07G0283600 PROTEIN-RELATED"/>
    <property type="match status" value="1"/>
</dbReference>
<organism evidence="3 4">
    <name type="scientific">Stylosanthes scabra</name>
    <dbReference type="NCBI Taxonomy" id="79078"/>
    <lineage>
        <taxon>Eukaryota</taxon>
        <taxon>Viridiplantae</taxon>
        <taxon>Streptophyta</taxon>
        <taxon>Embryophyta</taxon>
        <taxon>Tracheophyta</taxon>
        <taxon>Spermatophyta</taxon>
        <taxon>Magnoliopsida</taxon>
        <taxon>eudicotyledons</taxon>
        <taxon>Gunneridae</taxon>
        <taxon>Pentapetalae</taxon>
        <taxon>rosids</taxon>
        <taxon>fabids</taxon>
        <taxon>Fabales</taxon>
        <taxon>Fabaceae</taxon>
        <taxon>Papilionoideae</taxon>
        <taxon>50 kb inversion clade</taxon>
        <taxon>dalbergioids sensu lato</taxon>
        <taxon>Dalbergieae</taxon>
        <taxon>Pterocarpus clade</taxon>
        <taxon>Stylosanthes</taxon>
    </lineage>
</organism>
<feature type="compositionally biased region" description="Basic residues" evidence="2">
    <location>
        <begin position="12"/>
        <end position="25"/>
    </location>
</feature>
<evidence type="ECO:0000313" key="4">
    <source>
        <dbReference type="Proteomes" id="UP001341840"/>
    </source>
</evidence>
<accession>A0ABU6SF73</accession>
<evidence type="ECO:0000313" key="3">
    <source>
        <dbReference type="EMBL" id="MED6135052.1"/>
    </source>
</evidence>
<proteinExistence type="predicted"/>
<dbReference type="PANTHER" id="PTHR34835:SF34">
    <property type="entry name" value="OS08G0555500 PROTEIN"/>
    <property type="match status" value="1"/>
</dbReference>
<feature type="region of interest" description="Disordered" evidence="2">
    <location>
        <begin position="271"/>
        <end position="375"/>
    </location>
</feature>
<keyword evidence="1" id="KW-0175">Coiled coil</keyword>
<dbReference type="Proteomes" id="UP001341840">
    <property type="component" value="Unassembled WGS sequence"/>
</dbReference>
<feature type="coiled-coil region" evidence="1">
    <location>
        <begin position="389"/>
        <end position="423"/>
    </location>
</feature>
<keyword evidence="4" id="KW-1185">Reference proteome</keyword>
<sequence>MAKGKVSDKASPTKKAKGKATKKTSNKTATAVQRPDKRADMRCTPMKFRKVYDKLSPQKRALIDEMGLGAFQHLPSDYINHKILNELVRSYNVFTNKITTSLGDLFEKKPKEFEKKLNDEEKEALNLFKGKNFTFVENMVKECPIENEEEKRTFKRAFALFIPKCFLLPTSTHYISPIHLPVIRDIDNTRERNWAHHVHSFLMAGIKDFQDKGTQVVKGCHFVLQIIYFKERYDGNSLDDPNFPPPWIQRWSGDFLKEKIKAEDEDLTGLIQRAKMRAQSGKTARKKQEGKEKKLEDDSNSVDSDTEEDSEEEEYNSTDSEETESEYEEVQRERKSKKMEEESVNDTNPEPEAEPEPIIEFGPQPRPESNIEGGAEPIIEVGHEPPEVLDEMMAECEQAEQDIERKKEEADAEIKACDEAEAKYRLKRTTSMENASESEIDLAIRKTVKDVVVEAQEIEKQEREAAPTLNKM</sequence>
<feature type="compositionally biased region" description="Acidic residues" evidence="2">
    <location>
        <begin position="298"/>
        <end position="328"/>
    </location>
</feature>
<evidence type="ECO:0000256" key="1">
    <source>
        <dbReference type="SAM" id="Coils"/>
    </source>
</evidence>
<name>A0ABU6SF73_9FABA</name>
<gene>
    <name evidence="3" type="ORF">PIB30_042664</name>
</gene>
<evidence type="ECO:0000256" key="2">
    <source>
        <dbReference type="SAM" id="MobiDB-lite"/>
    </source>
</evidence>
<protein>
    <submittedName>
        <fullName evidence="3">Uncharacterized protein</fullName>
    </submittedName>
</protein>
<comment type="caution">
    <text evidence="3">The sequence shown here is derived from an EMBL/GenBank/DDBJ whole genome shotgun (WGS) entry which is preliminary data.</text>
</comment>
<feature type="compositionally biased region" description="Basic and acidic residues" evidence="2">
    <location>
        <begin position="329"/>
        <end position="341"/>
    </location>
</feature>
<feature type="compositionally biased region" description="Basic and acidic residues" evidence="2">
    <location>
        <begin position="286"/>
        <end position="297"/>
    </location>
</feature>
<reference evidence="3 4" key="1">
    <citation type="journal article" date="2023" name="Plants (Basel)">
        <title>Bridging the Gap: Combining Genomics and Transcriptomics Approaches to Understand Stylosanthes scabra, an Orphan Legume from the Brazilian Caatinga.</title>
        <authorList>
            <person name="Ferreira-Neto J.R.C."/>
            <person name="da Silva M.D."/>
            <person name="Binneck E."/>
            <person name="de Melo N.F."/>
            <person name="da Silva R.H."/>
            <person name="de Melo A.L.T.M."/>
            <person name="Pandolfi V."/>
            <person name="Bustamante F.O."/>
            <person name="Brasileiro-Vidal A.C."/>
            <person name="Benko-Iseppon A.M."/>
        </authorList>
    </citation>
    <scope>NUCLEOTIDE SEQUENCE [LARGE SCALE GENOMIC DNA]</scope>
    <source>
        <tissue evidence="3">Leaves</tissue>
    </source>
</reference>
<dbReference type="EMBL" id="JASCZI010060659">
    <property type="protein sequence ID" value="MED6135052.1"/>
    <property type="molecule type" value="Genomic_DNA"/>
</dbReference>